<reference evidence="1" key="2">
    <citation type="journal article" date="2024" name="Plant">
        <title>Genomic evolution and insights into agronomic trait innovations of Sesamum species.</title>
        <authorList>
            <person name="Miao H."/>
            <person name="Wang L."/>
            <person name="Qu L."/>
            <person name="Liu H."/>
            <person name="Sun Y."/>
            <person name="Le M."/>
            <person name="Wang Q."/>
            <person name="Wei S."/>
            <person name="Zheng Y."/>
            <person name="Lin W."/>
            <person name="Duan Y."/>
            <person name="Cao H."/>
            <person name="Xiong S."/>
            <person name="Wang X."/>
            <person name="Wei L."/>
            <person name="Li C."/>
            <person name="Ma Q."/>
            <person name="Ju M."/>
            <person name="Zhao R."/>
            <person name="Li G."/>
            <person name="Mu C."/>
            <person name="Tian Q."/>
            <person name="Mei H."/>
            <person name="Zhang T."/>
            <person name="Gao T."/>
            <person name="Zhang H."/>
        </authorList>
    </citation>
    <scope>NUCLEOTIDE SEQUENCE</scope>
    <source>
        <strain evidence="1">KEN8</strain>
    </source>
</reference>
<gene>
    <name evidence="1" type="ORF">Scaly_0504600</name>
</gene>
<reference evidence="1" key="1">
    <citation type="submission" date="2020-06" db="EMBL/GenBank/DDBJ databases">
        <authorList>
            <person name="Li T."/>
            <person name="Hu X."/>
            <person name="Zhang T."/>
            <person name="Song X."/>
            <person name="Zhang H."/>
            <person name="Dai N."/>
            <person name="Sheng W."/>
            <person name="Hou X."/>
            <person name="Wei L."/>
        </authorList>
    </citation>
    <scope>NUCLEOTIDE SEQUENCE</scope>
    <source>
        <strain evidence="1">KEN8</strain>
        <tissue evidence="1">Leaf</tissue>
    </source>
</reference>
<dbReference type="AlphaFoldDB" id="A0AAW2RRS9"/>
<comment type="caution">
    <text evidence="1">The sequence shown here is derived from an EMBL/GenBank/DDBJ whole genome shotgun (WGS) entry which is preliminary data.</text>
</comment>
<dbReference type="InterPro" id="IPR011990">
    <property type="entry name" value="TPR-like_helical_dom_sf"/>
</dbReference>
<accession>A0AAW2RRS9</accession>
<dbReference type="Gene3D" id="1.25.40.10">
    <property type="entry name" value="Tetratricopeptide repeat domain"/>
    <property type="match status" value="1"/>
</dbReference>
<protein>
    <submittedName>
        <fullName evidence="1">Pentatricopeptide repeat-containing protein</fullName>
    </submittedName>
</protein>
<name>A0AAW2RRS9_9LAMI</name>
<sequence>MLSSGFPNLALSAFRTIEKPCLYLQNLVLRSLSSDGLFEDVMYVYQTCRDSGLSSDNYTYPFVIKACAALRDVWFGKMTHCVVLKSGLERIWLCKRRF</sequence>
<proteinExistence type="predicted"/>
<evidence type="ECO:0000313" key="1">
    <source>
        <dbReference type="EMBL" id="KAL0382173.1"/>
    </source>
</evidence>
<dbReference type="EMBL" id="JACGWM010000003">
    <property type="protein sequence ID" value="KAL0382173.1"/>
    <property type="molecule type" value="Genomic_DNA"/>
</dbReference>
<organism evidence="1">
    <name type="scientific">Sesamum calycinum</name>
    <dbReference type="NCBI Taxonomy" id="2727403"/>
    <lineage>
        <taxon>Eukaryota</taxon>
        <taxon>Viridiplantae</taxon>
        <taxon>Streptophyta</taxon>
        <taxon>Embryophyta</taxon>
        <taxon>Tracheophyta</taxon>
        <taxon>Spermatophyta</taxon>
        <taxon>Magnoliopsida</taxon>
        <taxon>eudicotyledons</taxon>
        <taxon>Gunneridae</taxon>
        <taxon>Pentapetalae</taxon>
        <taxon>asterids</taxon>
        <taxon>lamiids</taxon>
        <taxon>Lamiales</taxon>
        <taxon>Pedaliaceae</taxon>
        <taxon>Sesamum</taxon>
    </lineage>
</organism>